<comment type="caution">
    <text evidence="6">The sequence shown here is derived from an EMBL/GenBank/DDBJ whole genome shotgun (WGS) entry which is preliminary data.</text>
</comment>
<keyword evidence="3 5" id="KW-1133">Transmembrane helix</keyword>
<proteinExistence type="inferred from homology"/>
<evidence type="ECO:0000256" key="2">
    <source>
        <dbReference type="ARBA" id="ARBA00022692"/>
    </source>
</evidence>
<accession>A0A2M6ZG39</accession>
<dbReference type="GO" id="GO:0005886">
    <property type="term" value="C:plasma membrane"/>
    <property type="evidence" value="ECO:0007669"/>
    <property type="project" value="UniProtKB-SubCell"/>
</dbReference>
<keyword evidence="5" id="KW-1003">Cell membrane</keyword>
<feature type="transmembrane region" description="Helical" evidence="5">
    <location>
        <begin position="98"/>
        <end position="117"/>
    </location>
</feature>
<dbReference type="PANTHER" id="PTHR43701:SF2">
    <property type="entry name" value="MEMBRANE TRANSPORTER PROTEIN YJNA-RELATED"/>
    <property type="match status" value="1"/>
</dbReference>
<dbReference type="AlphaFoldDB" id="A0A2M6ZG39"/>
<gene>
    <name evidence="6" type="ORF">COS91_04880</name>
</gene>
<dbReference type="Pfam" id="PF01925">
    <property type="entry name" value="TauE"/>
    <property type="match status" value="1"/>
</dbReference>
<protein>
    <recommendedName>
        <fullName evidence="5">Probable membrane transporter protein</fullName>
    </recommendedName>
</protein>
<evidence type="ECO:0000313" key="7">
    <source>
        <dbReference type="Proteomes" id="UP000229227"/>
    </source>
</evidence>
<comment type="similarity">
    <text evidence="5">Belongs to the 4-toluene sulfonate uptake permease (TSUP) (TC 2.A.102) family.</text>
</comment>
<feature type="transmembrane region" description="Helical" evidence="5">
    <location>
        <begin position="7"/>
        <end position="36"/>
    </location>
</feature>
<dbReference type="InterPro" id="IPR002781">
    <property type="entry name" value="TM_pro_TauE-like"/>
</dbReference>
<evidence type="ECO:0000256" key="1">
    <source>
        <dbReference type="ARBA" id="ARBA00004141"/>
    </source>
</evidence>
<dbReference type="InterPro" id="IPR051598">
    <property type="entry name" value="TSUP/Inactive_protease-like"/>
</dbReference>
<comment type="subcellular location">
    <subcellularLocation>
        <location evidence="5">Cell membrane</location>
        <topology evidence="5">Multi-pass membrane protein</topology>
    </subcellularLocation>
    <subcellularLocation>
        <location evidence="1">Membrane</location>
        <topology evidence="1">Multi-pass membrane protein</topology>
    </subcellularLocation>
</comment>
<evidence type="ECO:0000256" key="4">
    <source>
        <dbReference type="ARBA" id="ARBA00023136"/>
    </source>
</evidence>
<sequence>MEIFSYIIIGLAAGVLSGFFGIGGGVIIIPALVYIFGFTQHQAQGTSLAALLLPIGLFAFLKYYYSGNANLKIGLFIAAGFFLGGLLGAIFAQPVPDVLLKKFFGIFLLIIALRMCIGK</sequence>
<dbReference type="EMBL" id="PEWN01000078">
    <property type="protein sequence ID" value="PIU51349.1"/>
    <property type="molecule type" value="Genomic_DNA"/>
</dbReference>
<reference evidence="7" key="1">
    <citation type="submission" date="2017-09" db="EMBL/GenBank/DDBJ databases">
        <title>Depth-based differentiation of microbial function through sediment-hosted aquifers and enrichment of novel symbionts in the deep terrestrial subsurface.</title>
        <authorList>
            <person name="Probst A.J."/>
            <person name="Ladd B."/>
            <person name="Jarett J.K."/>
            <person name="Geller-Mcgrath D.E."/>
            <person name="Sieber C.M.K."/>
            <person name="Emerson J.B."/>
            <person name="Anantharaman K."/>
            <person name="Thomas B.C."/>
            <person name="Malmstrom R."/>
            <person name="Stieglmeier M."/>
            <person name="Klingl A."/>
            <person name="Woyke T."/>
            <person name="Ryan C.M."/>
            <person name="Banfield J.F."/>
        </authorList>
    </citation>
    <scope>NUCLEOTIDE SEQUENCE [LARGE SCALE GENOMIC DNA]</scope>
</reference>
<feature type="transmembrane region" description="Helical" evidence="5">
    <location>
        <begin position="42"/>
        <end position="61"/>
    </location>
</feature>
<name>A0A2M6ZG39_9BACT</name>
<keyword evidence="2 5" id="KW-0812">Transmembrane</keyword>
<dbReference type="PANTHER" id="PTHR43701">
    <property type="entry name" value="MEMBRANE TRANSPORTER PROTEIN MJ0441-RELATED"/>
    <property type="match status" value="1"/>
</dbReference>
<evidence type="ECO:0000313" key="6">
    <source>
        <dbReference type="EMBL" id="PIU51349.1"/>
    </source>
</evidence>
<organism evidence="6 7">
    <name type="scientific">Candidatus Desantisbacteria bacterium CG07_land_8_20_14_0_80_39_15</name>
    <dbReference type="NCBI Taxonomy" id="1974549"/>
    <lineage>
        <taxon>Bacteria</taxon>
        <taxon>Candidatus Desantisiibacteriota</taxon>
    </lineage>
</organism>
<feature type="transmembrane region" description="Helical" evidence="5">
    <location>
        <begin position="73"/>
        <end position="92"/>
    </location>
</feature>
<evidence type="ECO:0000256" key="3">
    <source>
        <dbReference type="ARBA" id="ARBA00022989"/>
    </source>
</evidence>
<dbReference type="Proteomes" id="UP000229227">
    <property type="component" value="Unassembled WGS sequence"/>
</dbReference>
<keyword evidence="4 5" id="KW-0472">Membrane</keyword>
<evidence type="ECO:0000256" key="5">
    <source>
        <dbReference type="RuleBase" id="RU363041"/>
    </source>
</evidence>